<evidence type="ECO:0000313" key="2">
    <source>
        <dbReference type="EMBL" id="AFK01816.1"/>
    </source>
</evidence>
<feature type="transmembrane region" description="Helical" evidence="1">
    <location>
        <begin position="118"/>
        <end position="137"/>
    </location>
</feature>
<gene>
    <name evidence="2" type="ordered locus">Emtol_0663</name>
</gene>
<evidence type="ECO:0000256" key="1">
    <source>
        <dbReference type="SAM" id="Phobius"/>
    </source>
</evidence>
<feature type="transmembrane region" description="Helical" evidence="1">
    <location>
        <begin position="85"/>
        <end position="106"/>
    </location>
</feature>
<keyword evidence="1" id="KW-0472">Membrane</keyword>
<dbReference type="Proteomes" id="UP000002875">
    <property type="component" value="Chromosome"/>
</dbReference>
<dbReference type="RefSeq" id="WP_015027519.1">
    <property type="nucleotide sequence ID" value="NC_018748.1"/>
</dbReference>
<proteinExistence type="predicted"/>
<evidence type="ECO:0000313" key="3">
    <source>
        <dbReference type="Proteomes" id="UP000002875"/>
    </source>
</evidence>
<sequence length="169" mass="19456">MTSFRSRPKFKITSEKKVSEIIQLLTDSLDATKLPIEGKVFSTHGLLRIKPEEQHYWSPQLSISFEETEDHKTIIRGMYGPHPSVWAIFLMGYVFFGLGIFFLTMIGLVRMSLKLDASILWLVPVFVIGAIVEWFMAQTGQKVGAEQTFMIHHFFEDALNDHIHISKIR</sequence>
<accession>A0ABN4AEZ4</accession>
<keyword evidence="1" id="KW-0812">Transmembrane</keyword>
<keyword evidence="3" id="KW-1185">Reference proteome</keyword>
<dbReference type="EMBL" id="CP002961">
    <property type="protein sequence ID" value="AFK01816.1"/>
    <property type="molecule type" value="Genomic_DNA"/>
</dbReference>
<organism evidence="2 3">
    <name type="scientific">Emticicia oligotrophica (strain DSM 17448 / CIP 109782 / MTCC 6937 / GPTSA100-15)</name>
    <dbReference type="NCBI Taxonomy" id="929562"/>
    <lineage>
        <taxon>Bacteria</taxon>
        <taxon>Pseudomonadati</taxon>
        <taxon>Bacteroidota</taxon>
        <taxon>Cytophagia</taxon>
        <taxon>Cytophagales</taxon>
        <taxon>Leadbetterellaceae</taxon>
        <taxon>Emticicia</taxon>
    </lineage>
</organism>
<name>A0ABN4AEZ4_EMTOG</name>
<protein>
    <recommendedName>
        <fullName evidence="4">GTP-binding protein</fullName>
    </recommendedName>
</protein>
<evidence type="ECO:0008006" key="4">
    <source>
        <dbReference type="Google" id="ProtNLM"/>
    </source>
</evidence>
<reference evidence="2 3" key="1">
    <citation type="submission" date="2011-07" db="EMBL/GenBank/DDBJ databases">
        <title>The complete genome of chromosome of Emticicia oligotrophica DSM 17448.</title>
        <authorList>
            <consortium name="US DOE Joint Genome Institute (JGI-PGF)"/>
            <person name="Lucas S."/>
            <person name="Han J."/>
            <person name="Lapidus A."/>
            <person name="Bruce D."/>
            <person name="Goodwin L."/>
            <person name="Pitluck S."/>
            <person name="Peters L."/>
            <person name="Kyrpides N."/>
            <person name="Mavromatis K."/>
            <person name="Ivanova N."/>
            <person name="Ovchinnikova G."/>
            <person name="Teshima H."/>
            <person name="Detter J.C."/>
            <person name="Tapia R."/>
            <person name="Han C."/>
            <person name="Land M."/>
            <person name="Hauser L."/>
            <person name="Markowitz V."/>
            <person name="Cheng J.-F."/>
            <person name="Hugenholtz P."/>
            <person name="Woyke T."/>
            <person name="Wu D."/>
            <person name="Tindall B."/>
            <person name="Pomrenke H."/>
            <person name="Brambilla E."/>
            <person name="Klenk H.-P."/>
            <person name="Eisen J.A."/>
        </authorList>
    </citation>
    <scope>NUCLEOTIDE SEQUENCE [LARGE SCALE GENOMIC DNA]</scope>
    <source>
        <strain evidence="2 3">DSM 17448</strain>
    </source>
</reference>
<keyword evidence="1" id="KW-1133">Transmembrane helix</keyword>